<organism evidence="1 2">
    <name type="scientific">Methylobacterium oryzihabitans</name>
    <dbReference type="NCBI Taxonomy" id="2499852"/>
    <lineage>
        <taxon>Bacteria</taxon>
        <taxon>Pseudomonadati</taxon>
        <taxon>Pseudomonadota</taxon>
        <taxon>Alphaproteobacteria</taxon>
        <taxon>Hyphomicrobiales</taxon>
        <taxon>Methylobacteriaceae</taxon>
        <taxon>Methylobacterium</taxon>
    </lineage>
</organism>
<dbReference type="AlphaFoldDB" id="A0A3S2V4D0"/>
<evidence type="ECO:0000313" key="1">
    <source>
        <dbReference type="EMBL" id="RVU13194.1"/>
    </source>
</evidence>
<accession>A0A3S2V4D0</accession>
<evidence type="ECO:0000313" key="2">
    <source>
        <dbReference type="Proteomes" id="UP000286997"/>
    </source>
</evidence>
<dbReference type="EMBL" id="SACP01000046">
    <property type="protein sequence ID" value="RVU13194.1"/>
    <property type="molecule type" value="Genomic_DNA"/>
</dbReference>
<proteinExistence type="predicted"/>
<gene>
    <name evidence="1" type="ORF">EOE48_26855</name>
</gene>
<name>A0A3S2V4D0_9HYPH</name>
<dbReference type="Proteomes" id="UP000286997">
    <property type="component" value="Unassembled WGS sequence"/>
</dbReference>
<protein>
    <recommendedName>
        <fullName evidence="3">HNH endonuclease</fullName>
    </recommendedName>
</protein>
<dbReference type="OrthoDB" id="4578725at2"/>
<sequence>MSEAAIGNMFKRPKFDYPKCCVFCGSTSTTKEHIFPRWLERELGGMRSITPHRISRVTRSEDGYNILSRPSAGRLDRNNEMQKQLRIACNECNNGWMSRLQEAAKPTIVYLLRRMRSTGPFTATHYLTQQQCHDLSKWAVMTSMVIEYADIPTVAVSQDHRNYFRETQNIPESWHVFAAGYRGVSTLSFWHIGIKNLIYPEIRGLAMCDLQICSFDVGPLYLQVCSVSSHNAALAEVLAGQGVRLSQLWPIVVPVAGINTLYNDVDLRRISSDIAAPISGFPPDYYDYKNPYDANGRLRGWSGAPDVN</sequence>
<keyword evidence="2" id="KW-1185">Reference proteome</keyword>
<comment type="caution">
    <text evidence="1">The sequence shown here is derived from an EMBL/GenBank/DDBJ whole genome shotgun (WGS) entry which is preliminary data.</text>
</comment>
<reference evidence="1 2" key="1">
    <citation type="submission" date="2019-01" db="EMBL/GenBank/DDBJ databases">
        <authorList>
            <person name="Chen W.-M."/>
        </authorList>
    </citation>
    <scope>NUCLEOTIDE SEQUENCE [LARGE SCALE GENOMIC DNA]</scope>
    <source>
        <strain evidence="1 2">TER-1</strain>
    </source>
</reference>
<evidence type="ECO:0008006" key="3">
    <source>
        <dbReference type="Google" id="ProtNLM"/>
    </source>
</evidence>
<dbReference type="RefSeq" id="WP_148239803.1">
    <property type="nucleotide sequence ID" value="NZ_SACP01000046.1"/>
</dbReference>